<dbReference type="OrthoDB" id="6819047at2759"/>
<evidence type="ECO:0000256" key="6">
    <source>
        <dbReference type="ARBA" id="ARBA00023170"/>
    </source>
</evidence>
<organism evidence="9 10">
    <name type="scientific">Rhynchophorus ferrugineus</name>
    <name type="common">Red palm weevil</name>
    <name type="synonym">Curculio ferrugineus</name>
    <dbReference type="NCBI Taxonomy" id="354439"/>
    <lineage>
        <taxon>Eukaryota</taxon>
        <taxon>Metazoa</taxon>
        <taxon>Ecdysozoa</taxon>
        <taxon>Arthropoda</taxon>
        <taxon>Hexapoda</taxon>
        <taxon>Insecta</taxon>
        <taxon>Pterygota</taxon>
        <taxon>Neoptera</taxon>
        <taxon>Endopterygota</taxon>
        <taxon>Coleoptera</taxon>
        <taxon>Polyphaga</taxon>
        <taxon>Cucujiformia</taxon>
        <taxon>Curculionidae</taxon>
        <taxon>Dryophthorinae</taxon>
        <taxon>Rhynchophorus</taxon>
    </lineage>
</organism>
<accession>A0A834MAS9</accession>
<feature type="transmembrane region" description="Helical" evidence="8">
    <location>
        <begin position="189"/>
        <end position="211"/>
    </location>
</feature>
<keyword evidence="3 8" id="KW-0812">Transmembrane</keyword>
<keyword evidence="6" id="KW-0675">Receptor</keyword>
<keyword evidence="5 8" id="KW-0472">Membrane</keyword>
<evidence type="ECO:0000256" key="5">
    <source>
        <dbReference type="ARBA" id="ARBA00023136"/>
    </source>
</evidence>
<dbReference type="EMBL" id="JAACXV010000408">
    <property type="protein sequence ID" value="KAF7278051.1"/>
    <property type="molecule type" value="Genomic_DNA"/>
</dbReference>
<keyword evidence="4 8" id="KW-1133">Transmembrane helix</keyword>
<evidence type="ECO:0000256" key="4">
    <source>
        <dbReference type="ARBA" id="ARBA00022989"/>
    </source>
</evidence>
<keyword evidence="10" id="KW-1185">Reference proteome</keyword>
<evidence type="ECO:0000256" key="3">
    <source>
        <dbReference type="ARBA" id="ARBA00022692"/>
    </source>
</evidence>
<feature type="transmembrane region" description="Helical" evidence="8">
    <location>
        <begin position="252"/>
        <end position="269"/>
    </location>
</feature>
<sequence length="441" mass="51298">MLKDEIFENRGKIKILIFNEVERDELTKTCKYIWDIGILNVVFIEITDIFSKIILYNPFTGKLKISVVHNMDLVDEFPDELKNMNGYPLKLLIYPYFNNYDGDHIIRMSLKKYFNCSIVYQPANKYDDIPSIKRSLIDTGTDFCVQTIPMKSSLYVELDRLTTWSISSKEDHIVILVPKPKRVSGLNHIIDNILSVKSILITFITLCSVAFIDKILSTEHLDYFDNLLFFIMATIQVSPYTNSRKKSLVKAAWLLICIIIHVTNSAIILKCILSNSKDTRISTLQDLNTSEIPVFYYAGNIKEFRFKKSHRIPKNIWSDMILANRGNVALVGLLIDVKYYLSEIYETKNYEIMKELLIPCLGAHVVKRRSPYISRLDLLKVRLREFGFFSRFSTPRKEEYLDNGKISFSQLHGIFYLYFCGCILSLVVFAVEHVIYKLKQK</sequence>
<comment type="subcellular location">
    <subcellularLocation>
        <location evidence="1">Cell membrane</location>
        <topology evidence="1">Multi-pass membrane protein</topology>
    </subcellularLocation>
</comment>
<dbReference type="InterPro" id="IPR052192">
    <property type="entry name" value="Insect_Ionotropic_Sensory_Rcpt"/>
</dbReference>
<evidence type="ECO:0000256" key="1">
    <source>
        <dbReference type="ARBA" id="ARBA00004651"/>
    </source>
</evidence>
<dbReference type="PANTHER" id="PTHR42643">
    <property type="entry name" value="IONOTROPIC RECEPTOR 20A-RELATED"/>
    <property type="match status" value="1"/>
</dbReference>
<evidence type="ECO:0000256" key="8">
    <source>
        <dbReference type="SAM" id="Phobius"/>
    </source>
</evidence>
<proteinExistence type="predicted"/>
<keyword evidence="2" id="KW-1003">Cell membrane</keyword>
<dbReference type="PANTHER" id="PTHR42643:SF35">
    <property type="entry name" value="IONOTROPIC RECEPTOR 68A, ISOFORM A"/>
    <property type="match status" value="1"/>
</dbReference>
<evidence type="ECO:0008006" key="11">
    <source>
        <dbReference type="Google" id="ProtNLM"/>
    </source>
</evidence>
<comment type="caution">
    <text evidence="9">The sequence shown here is derived from an EMBL/GenBank/DDBJ whole genome shotgun (WGS) entry which is preliminary data.</text>
</comment>
<evidence type="ECO:0000313" key="10">
    <source>
        <dbReference type="Proteomes" id="UP000625711"/>
    </source>
</evidence>
<name>A0A834MAS9_RHYFE</name>
<dbReference type="GO" id="GO:0005886">
    <property type="term" value="C:plasma membrane"/>
    <property type="evidence" value="ECO:0007669"/>
    <property type="project" value="UniProtKB-SubCell"/>
</dbReference>
<dbReference type="Proteomes" id="UP000625711">
    <property type="component" value="Unassembled WGS sequence"/>
</dbReference>
<keyword evidence="7" id="KW-0325">Glycoprotein</keyword>
<reference evidence="9" key="1">
    <citation type="submission" date="2020-08" db="EMBL/GenBank/DDBJ databases">
        <title>Genome sequencing and assembly of the red palm weevil Rhynchophorus ferrugineus.</title>
        <authorList>
            <person name="Dias G.B."/>
            <person name="Bergman C.M."/>
            <person name="Manee M."/>
        </authorList>
    </citation>
    <scope>NUCLEOTIDE SEQUENCE</scope>
    <source>
        <strain evidence="9">AA-2017</strain>
        <tissue evidence="9">Whole larva</tissue>
    </source>
</reference>
<dbReference type="AlphaFoldDB" id="A0A834MAS9"/>
<evidence type="ECO:0000313" key="9">
    <source>
        <dbReference type="EMBL" id="KAF7278051.1"/>
    </source>
</evidence>
<evidence type="ECO:0000256" key="7">
    <source>
        <dbReference type="ARBA" id="ARBA00023180"/>
    </source>
</evidence>
<protein>
    <recommendedName>
        <fullName evidence="11">Ionotropic receptor</fullName>
    </recommendedName>
</protein>
<gene>
    <name evidence="9" type="ORF">GWI33_008823</name>
</gene>
<feature type="transmembrane region" description="Helical" evidence="8">
    <location>
        <begin position="415"/>
        <end position="436"/>
    </location>
</feature>
<evidence type="ECO:0000256" key="2">
    <source>
        <dbReference type="ARBA" id="ARBA00022475"/>
    </source>
</evidence>